<feature type="region of interest" description="Disordered" evidence="5">
    <location>
        <begin position="834"/>
        <end position="861"/>
    </location>
</feature>
<dbReference type="Pfam" id="PF14538">
    <property type="entry name" value="Raptor_N"/>
    <property type="match status" value="1"/>
</dbReference>
<reference evidence="7 8" key="1">
    <citation type="submission" date="2022-07" db="EMBL/GenBank/DDBJ databases">
        <title>Genome-wide signatures of adaptation to extreme environments.</title>
        <authorList>
            <person name="Cho C.H."/>
            <person name="Yoon H.S."/>
        </authorList>
    </citation>
    <scope>NUCLEOTIDE SEQUENCE [LARGE SCALE GENOMIC DNA]</scope>
    <source>
        <strain evidence="7 8">108.79 E11</strain>
    </source>
</reference>
<evidence type="ECO:0000256" key="3">
    <source>
        <dbReference type="ARBA" id="ARBA00022737"/>
    </source>
</evidence>
<proteinExistence type="inferred from homology"/>
<accession>A0AAV9IGU5</accession>
<organism evidence="7 8">
    <name type="scientific">Galdieria yellowstonensis</name>
    <dbReference type="NCBI Taxonomy" id="3028027"/>
    <lineage>
        <taxon>Eukaryota</taxon>
        <taxon>Rhodophyta</taxon>
        <taxon>Bangiophyceae</taxon>
        <taxon>Galdieriales</taxon>
        <taxon>Galdieriaceae</taxon>
        <taxon>Galdieria</taxon>
    </lineage>
</organism>
<dbReference type="PANTHER" id="PTHR12848">
    <property type="entry name" value="REGULATORY-ASSOCIATED PROTEIN OF MTOR"/>
    <property type="match status" value="1"/>
</dbReference>
<dbReference type="InterPro" id="IPR011989">
    <property type="entry name" value="ARM-like"/>
</dbReference>
<dbReference type="SUPFAM" id="SSF50978">
    <property type="entry name" value="WD40 repeat-like"/>
    <property type="match status" value="1"/>
</dbReference>
<dbReference type="InterPro" id="IPR016024">
    <property type="entry name" value="ARM-type_fold"/>
</dbReference>
<evidence type="ECO:0000256" key="2">
    <source>
        <dbReference type="ARBA" id="ARBA00022574"/>
    </source>
</evidence>
<dbReference type="InterPro" id="IPR036322">
    <property type="entry name" value="WD40_repeat_dom_sf"/>
</dbReference>
<dbReference type="Gene3D" id="1.25.10.10">
    <property type="entry name" value="Leucine-rich Repeat Variant"/>
    <property type="match status" value="1"/>
</dbReference>
<dbReference type="GO" id="GO:0031929">
    <property type="term" value="P:TOR signaling"/>
    <property type="evidence" value="ECO:0007669"/>
    <property type="project" value="InterPro"/>
</dbReference>
<dbReference type="SUPFAM" id="SSF48371">
    <property type="entry name" value="ARM repeat"/>
    <property type="match status" value="1"/>
</dbReference>
<gene>
    <name evidence="7" type="ORF">GAYE_SCF24G4382</name>
</gene>
<dbReference type="GO" id="GO:0031931">
    <property type="term" value="C:TORC1 complex"/>
    <property type="evidence" value="ECO:0007669"/>
    <property type="project" value="InterPro"/>
</dbReference>
<dbReference type="GO" id="GO:0009267">
    <property type="term" value="P:cellular response to starvation"/>
    <property type="evidence" value="ECO:0007669"/>
    <property type="project" value="TreeGrafter"/>
</dbReference>
<evidence type="ECO:0000256" key="1">
    <source>
        <dbReference type="ARBA" id="ARBA00009257"/>
    </source>
</evidence>
<dbReference type="InterPro" id="IPR004083">
    <property type="entry name" value="Raptor"/>
</dbReference>
<dbReference type="EMBL" id="JANCYU010000040">
    <property type="protein sequence ID" value="KAK4526466.1"/>
    <property type="molecule type" value="Genomic_DNA"/>
</dbReference>
<dbReference type="GO" id="GO:0005737">
    <property type="term" value="C:cytoplasm"/>
    <property type="evidence" value="ECO:0007669"/>
    <property type="project" value="TreeGrafter"/>
</dbReference>
<dbReference type="SMART" id="SM01302">
    <property type="entry name" value="Raptor_N"/>
    <property type="match status" value="1"/>
</dbReference>
<dbReference type="Gene3D" id="2.130.10.10">
    <property type="entry name" value="YVTN repeat-like/Quinoprotein amine dehydrogenase"/>
    <property type="match status" value="2"/>
</dbReference>
<evidence type="ECO:0000256" key="4">
    <source>
        <dbReference type="PROSITE-ProRule" id="PRU00221"/>
    </source>
</evidence>
<evidence type="ECO:0000313" key="8">
    <source>
        <dbReference type="Proteomes" id="UP001300502"/>
    </source>
</evidence>
<dbReference type="InterPro" id="IPR029347">
    <property type="entry name" value="Raptor_N"/>
</dbReference>
<dbReference type="Proteomes" id="UP001300502">
    <property type="component" value="Unassembled WGS sequence"/>
</dbReference>
<feature type="repeat" description="WD" evidence="4">
    <location>
        <begin position="1145"/>
        <end position="1179"/>
    </location>
</feature>
<dbReference type="GO" id="GO:0030307">
    <property type="term" value="P:positive regulation of cell growth"/>
    <property type="evidence" value="ECO:0007669"/>
    <property type="project" value="TreeGrafter"/>
</dbReference>
<dbReference type="AlphaFoldDB" id="A0AAV9IGU5"/>
<comment type="caution">
    <text evidence="7">The sequence shown here is derived from an EMBL/GenBank/DDBJ whole genome shotgun (WGS) entry which is preliminary data.</text>
</comment>
<dbReference type="GO" id="GO:0071230">
    <property type="term" value="P:cellular response to amino acid stimulus"/>
    <property type="evidence" value="ECO:0007669"/>
    <property type="project" value="TreeGrafter"/>
</dbReference>
<dbReference type="Pfam" id="PF00400">
    <property type="entry name" value="WD40"/>
    <property type="match status" value="1"/>
</dbReference>
<dbReference type="PROSITE" id="PS50082">
    <property type="entry name" value="WD_REPEATS_2"/>
    <property type="match status" value="1"/>
</dbReference>
<evidence type="ECO:0000256" key="5">
    <source>
        <dbReference type="SAM" id="MobiDB-lite"/>
    </source>
</evidence>
<feature type="region of interest" description="Disordered" evidence="5">
    <location>
        <begin position="776"/>
        <end position="808"/>
    </location>
</feature>
<sequence>MAQLREHGTEIWKYLDEKHLEALEVSLASKTAALSYTGVVENWRIRHRLKISCVGLVLCLNNGHILFEEEKPHPCATLECWIDPFNQALQRPSEVVSAALQGQYERWQPRAQYYAVTEPTLDDVQKLCLQLRNEAKDERVLFHYNGHGVPKPTSTGEIYLFSENFTHYVQLSLFQLQSWLGTPSAYVFDCSNAGLIISSFLEFAEERDKKEAVSSASLEEENEKKAESDDWKRELKFHSESILFASCGPEEILPTNPYFPADIFTSCLTTPIQMAFRWFLPRSMVSGVRLEMLDRIPGKLNDKKTMLGELNWVFTAVTDCIAWNSLPRTLFHKLFRQDLLIASLFRNYLLAERILKSLNCTPMTHPELPPTWQHPLWHSWDYMMELCLAQLPYLLSTDEKQGTGKDGAEDPDQNEDLNRDILLGERLKTSYSYVSIPFFEHQLSAFETWLMIETDKPNVPEQLPIVLQVLLSQTHRKRALSLIAKFLQLGDWAVDLVLSVGVFPYILKLLQSSAPELRKELVFIWGKIICQDRSCVADLVREKGHNYMLDFLDTDEEEAYESQVMALFILSVVSGFAPKKLVEARALESVTSKTVLSKDSRVRRWSFLFLSKFIKNFPPVAQELFENDDFIRTMLTVLRSDESPSNRASVLYFLEFLPPGMPFQLELYEDFLLIRDFGVDIANVALSFIISIIEEKSDDASPLVRREVVKLTARTIKSLHDGDPTKVGYCMERNLEKDPLGAFLLRILLYLSQDPQIEVSSFASEVHKDLITSCRSEVSDNEEKDNHSTSKVTTNPDHSAASSNFLPDMKNASLPRVVSLEGISKQLESFKIESNARVDENEESQRKQQQNNNKQNEHTGNAWRLPSLYDWSQGEIMNLKLSDSVIGDQSPKSILESAHTTNKKMVYMPKIIDEGFMLSEDTIYHHRHQVEALEEHVVLDLGGSPVSSLKFSPMCSQLIVGTRNGEWSEWNPEDGTKLLCGSCGNREISSLQVIGEAGGRITAYTRYVLLTACTDSTIMLWRVDRYGRDIRMVFSCRCWSQFDDMVENMNYSRSSKKFAMAWEPNTAKIATNRRNPGVVRFWDLPQEMCFARCRVPLDSCIDSLTWTGSIAHMGPQCLFGGTDNGSLFMIDMRTKNAIETTPLEHSTHNDAIVRVNCQASNTGGHLLSASRDGVVCVWDPRKLSGKDGLEPITILQLGQVEFLSAHTYLPIFACKTMESSVDIFNVQGDLLKILIFKDLTLV</sequence>
<dbReference type="GO" id="GO:0010506">
    <property type="term" value="P:regulation of autophagy"/>
    <property type="evidence" value="ECO:0007669"/>
    <property type="project" value="TreeGrafter"/>
</dbReference>
<dbReference type="PANTHER" id="PTHR12848:SF16">
    <property type="entry name" value="REGULATORY-ASSOCIATED PROTEIN OF MTOR"/>
    <property type="match status" value="1"/>
</dbReference>
<feature type="compositionally biased region" description="Basic and acidic residues" evidence="5">
    <location>
        <begin position="834"/>
        <end position="846"/>
    </location>
</feature>
<dbReference type="InterPro" id="IPR015943">
    <property type="entry name" value="WD40/YVTN_repeat-like_dom_sf"/>
</dbReference>
<dbReference type="SMART" id="SM00320">
    <property type="entry name" value="WD40"/>
    <property type="match status" value="3"/>
</dbReference>
<comment type="similarity">
    <text evidence="1">Belongs to the WD repeat RAPTOR family.</text>
</comment>
<dbReference type="GO" id="GO:0030674">
    <property type="term" value="F:protein-macromolecule adaptor activity"/>
    <property type="evidence" value="ECO:0007669"/>
    <property type="project" value="TreeGrafter"/>
</dbReference>
<dbReference type="InterPro" id="IPR001680">
    <property type="entry name" value="WD40_rpt"/>
</dbReference>
<keyword evidence="8" id="KW-1185">Reference proteome</keyword>
<protein>
    <recommendedName>
        <fullName evidence="6">Raptor N-terminal CASPase-like domain-containing protein</fullName>
    </recommendedName>
</protein>
<evidence type="ECO:0000259" key="6">
    <source>
        <dbReference type="SMART" id="SM01302"/>
    </source>
</evidence>
<evidence type="ECO:0000313" key="7">
    <source>
        <dbReference type="EMBL" id="KAK4526466.1"/>
    </source>
</evidence>
<feature type="domain" description="Raptor N-terminal CASPase-like" evidence="6">
    <location>
        <begin position="48"/>
        <end position="201"/>
    </location>
</feature>
<name>A0AAV9IGU5_9RHOD</name>
<dbReference type="PRINTS" id="PR01547">
    <property type="entry name" value="YEAST176DUF"/>
</dbReference>
<keyword evidence="2 4" id="KW-0853">WD repeat</keyword>
<feature type="compositionally biased region" description="Polar residues" evidence="5">
    <location>
        <begin position="789"/>
        <end position="805"/>
    </location>
</feature>
<keyword evidence="3" id="KW-0677">Repeat</keyword>